<sequence length="132" mass="15449">MCLVSKSNEPLIAVHDIHCYKALTMINNEFFSPFQHSRYFLNAVNYASLHTPNYAFIESPIGGKYYYIEEGFLHCFTDEGILSLNDDDYNFMSPFYTLYLFECYIPKGSKYFISENGKEICSNKLYVTNIYK</sequence>
<reference evidence="1" key="1">
    <citation type="journal article" date="2021" name="Proc. Natl. Acad. Sci. U.S.A.">
        <title>A Catalog of Tens of Thousands of Viruses from Human Metagenomes Reveals Hidden Associations with Chronic Diseases.</title>
        <authorList>
            <person name="Tisza M.J."/>
            <person name="Buck C.B."/>
        </authorList>
    </citation>
    <scope>NUCLEOTIDE SEQUENCE</scope>
    <source>
        <strain evidence="1">CtNQV2</strain>
    </source>
</reference>
<evidence type="ECO:0000313" key="1">
    <source>
        <dbReference type="EMBL" id="DAF44010.1"/>
    </source>
</evidence>
<accession>A0A8S5S032</accession>
<dbReference type="EMBL" id="BK032510">
    <property type="protein sequence ID" value="DAF44010.1"/>
    <property type="molecule type" value="Genomic_DNA"/>
</dbReference>
<organism evidence="1">
    <name type="scientific">Myoviridae sp. ctNQV2</name>
    <dbReference type="NCBI Taxonomy" id="2827683"/>
    <lineage>
        <taxon>Viruses</taxon>
        <taxon>Duplodnaviria</taxon>
        <taxon>Heunggongvirae</taxon>
        <taxon>Uroviricota</taxon>
        <taxon>Caudoviricetes</taxon>
    </lineage>
</organism>
<proteinExistence type="predicted"/>
<name>A0A8S5S032_9CAUD</name>
<protein>
    <submittedName>
        <fullName evidence="1">Uncharacterized protein</fullName>
    </submittedName>
</protein>